<keyword evidence="6" id="KW-1185">Reference proteome</keyword>
<dbReference type="PANTHER" id="PTHR33744">
    <property type="entry name" value="CARBOHYDRATE DIACID REGULATOR"/>
    <property type="match status" value="1"/>
</dbReference>
<dbReference type="InterPro" id="IPR042070">
    <property type="entry name" value="PucR_C-HTH_sf"/>
</dbReference>
<dbReference type="PANTHER" id="PTHR33744:SF1">
    <property type="entry name" value="DNA-BINDING TRANSCRIPTIONAL ACTIVATOR ADER"/>
    <property type="match status" value="1"/>
</dbReference>
<feature type="domain" description="CdaR GGDEF-like" evidence="4">
    <location>
        <begin position="176"/>
        <end position="287"/>
    </location>
</feature>
<dbReference type="RefSeq" id="WP_179502710.1">
    <property type="nucleotide sequence ID" value="NZ_JACCAA010000001.1"/>
</dbReference>
<dbReference type="Pfam" id="PF13556">
    <property type="entry name" value="HTH_30"/>
    <property type="match status" value="1"/>
</dbReference>
<dbReference type="EMBL" id="JACCAA010000001">
    <property type="protein sequence ID" value="NYG59690.1"/>
    <property type="molecule type" value="Genomic_DNA"/>
</dbReference>
<name>A0A7Y9S5A6_9ACTN</name>
<dbReference type="Proteomes" id="UP000540656">
    <property type="component" value="Unassembled WGS sequence"/>
</dbReference>
<evidence type="ECO:0000313" key="6">
    <source>
        <dbReference type="Proteomes" id="UP000540656"/>
    </source>
</evidence>
<dbReference type="AlphaFoldDB" id="A0A7Y9S5A6"/>
<dbReference type="InterPro" id="IPR025736">
    <property type="entry name" value="PucR_C-HTH_dom"/>
</dbReference>
<accession>A0A7Y9S5A6</accession>
<evidence type="ECO:0000313" key="5">
    <source>
        <dbReference type="EMBL" id="NYG59690.1"/>
    </source>
</evidence>
<dbReference type="InterPro" id="IPR041522">
    <property type="entry name" value="CdaR_GGDEF"/>
</dbReference>
<reference evidence="5 6" key="1">
    <citation type="submission" date="2020-07" db="EMBL/GenBank/DDBJ databases">
        <title>Sequencing the genomes of 1000 actinobacteria strains.</title>
        <authorList>
            <person name="Klenk H.-P."/>
        </authorList>
    </citation>
    <scope>NUCLEOTIDE SEQUENCE [LARGE SCALE GENOMIC DNA]</scope>
    <source>
        <strain evidence="5 6">DSM 23819</strain>
    </source>
</reference>
<gene>
    <name evidence="5" type="ORF">BJ980_002613</name>
</gene>
<dbReference type="InterPro" id="IPR025751">
    <property type="entry name" value="RsbRD_N_dom"/>
</dbReference>
<organism evidence="5 6">
    <name type="scientific">Nocardioides daedukensis</name>
    <dbReference type="NCBI Taxonomy" id="634462"/>
    <lineage>
        <taxon>Bacteria</taxon>
        <taxon>Bacillati</taxon>
        <taxon>Actinomycetota</taxon>
        <taxon>Actinomycetes</taxon>
        <taxon>Propionibacteriales</taxon>
        <taxon>Nocardioidaceae</taxon>
        <taxon>Nocardioides</taxon>
    </lineage>
</organism>
<dbReference type="InterPro" id="IPR051448">
    <property type="entry name" value="CdaR-like_regulators"/>
</dbReference>
<evidence type="ECO:0000259" key="2">
    <source>
        <dbReference type="Pfam" id="PF13556"/>
    </source>
</evidence>
<comment type="caution">
    <text evidence="5">The sequence shown here is derived from an EMBL/GenBank/DDBJ whole genome shotgun (WGS) entry which is preliminary data.</text>
</comment>
<feature type="domain" description="RsbT co-antagonist protein RsbRD N-terminal" evidence="3">
    <location>
        <begin position="22"/>
        <end position="166"/>
    </location>
</feature>
<evidence type="ECO:0000259" key="4">
    <source>
        <dbReference type="Pfam" id="PF17853"/>
    </source>
</evidence>
<evidence type="ECO:0008006" key="7">
    <source>
        <dbReference type="Google" id="ProtNLM"/>
    </source>
</evidence>
<comment type="similarity">
    <text evidence="1">Belongs to the CdaR family.</text>
</comment>
<dbReference type="Pfam" id="PF14361">
    <property type="entry name" value="RsbRD_N"/>
    <property type="match status" value="1"/>
</dbReference>
<protein>
    <recommendedName>
        <fullName evidence="7">PucR family transcriptional regulator</fullName>
    </recommendedName>
</protein>
<feature type="domain" description="PucR C-terminal helix-turn-helix" evidence="2">
    <location>
        <begin position="337"/>
        <end position="394"/>
    </location>
</feature>
<evidence type="ECO:0000259" key="3">
    <source>
        <dbReference type="Pfam" id="PF14361"/>
    </source>
</evidence>
<evidence type="ECO:0000256" key="1">
    <source>
        <dbReference type="ARBA" id="ARBA00006754"/>
    </source>
</evidence>
<proteinExistence type="inferred from homology"/>
<dbReference type="Gene3D" id="1.10.10.2840">
    <property type="entry name" value="PucR C-terminal helix-turn-helix domain"/>
    <property type="match status" value="1"/>
</dbReference>
<dbReference type="Pfam" id="PF17853">
    <property type="entry name" value="GGDEF_2"/>
    <property type="match status" value="1"/>
</dbReference>
<sequence>MGGDSRLAGFLAVHRSSSVAHLTELLVATIIAGNPGYDAAGVVPLADLERSCEDNVLRVLELLALRVAGEDPDTAGPYFDAARATGTRRAEQGLPLDDVLRSFRMGGRLIWEDLVDKADPAGLLQGDDLRLIGTELWQVVDDTSAEVAVAYHAAARLRVRADEERRANLWEGLLSGRGSEPGFAQEAARVLGLSPDGPIAVVAMDHPVPGRERAEGVATELLARGVRSTWQERSGRCVGVLELPGHDVEPALAALREVAGVRIGLSSVIEGLAGTGQALREAMLALQTVRPDRPEAVCYLDRLPEALLLSAPDVSGRLVDSWLGPVLGLPGPEHSVLLTTLESWVEGGGSASRAAALVPCHRNTVVNRLRRVSELTGRPLVEGPPPVELSLALRMWRLSETE</sequence>